<protein>
    <submittedName>
        <fullName evidence="1">Uncharacterized protein</fullName>
    </submittedName>
</protein>
<keyword evidence="2" id="KW-1185">Reference proteome</keyword>
<dbReference type="AlphaFoldDB" id="A0A8R7QEV1"/>
<name>A0A8R7QEV1_TRIUA</name>
<organism evidence="1 2">
    <name type="scientific">Triticum urartu</name>
    <name type="common">Red wild einkorn</name>
    <name type="synonym">Crithodium urartu</name>
    <dbReference type="NCBI Taxonomy" id="4572"/>
    <lineage>
        <taxon>Eukaryota</taxon>
        <taxon>Viridiplantae</taxon>
        <taxon>Streptophyta</taxon>
        <taxon>Embryophyta</taxon>
        <taxon>Tracheophyta</taxon>
        <taxon>Spermatophyta</taxon>
        <taxon>Magnoliopsida</taxon>
        <taxon>Liliopsida</taxon>
        <taxon>Poales</taxon>
        <taxon>Poaceae</taxon>
        <taxon>BOP clade</taxon>
        <taxon>Pooideae</taxon>
        <taxon>Triticodae</taxon>
        <taxon>Triticeae</taxon>
        <taxon>Triticinae</taxon>
        <taxon>Triticum</taxon>
    </lineage>
</organism>
<reference evidence="2" key="1">
    <citation type="journal article" date="2013" name="Nature">
        <title>Draft genome of the wheat A-genome progenitor Triticum urartu.</title>
        <authorList>
            <person name="Ling H.Q."/>
            <person name="Zhao S."/>
            <person name="Liu D."/>
            <person name="Wang J."/>
            <person name="Sun H."/>
            <person name="Zhang C."/>
            <person name="Fan H."/>
            <person name="Li D."/>
            <person name="Dong L."/>
            <person name="Tao Y."/>
            <person name="Gao C."/>
            <person name="Wu H."/>
            <person name="Li Y."/>
            <person name="Cui Y."/>
            <person name="Guo X."/>
            <person name="Zheng S."/>
            <person name="Wang B."/>
            <person name="Yu K."/>
            <person name="Liang Q."/>
            <person name="Yang W."/>
            <person name="Lou X."/>
            <person name="Chen J."/>
            <person name="Feng M."/>
            <person name="Jian J."/>
            <person name="Zhang X."/>
            <person name="Luo G."/>
            <person name="Jiang Y."/>
            <person name="Liu J."/>
            <person name="Wang Z."/>
            <person name="Sha Y."/>
            <person name="Zhang B."/>
            <person name="Wu H."/>
            <person name="Tang D."/>
            <person name="Shen Q."/>
            <person name="Xue P."/>
            <person name="Zou S."/>
            <person name="Wang X."/>
            <person name="Liu X."/>
            <person name="Wang F."/>
            <person name="Yang Y."/>
            <person name="An X."/>
            <person name="Dong Z."/>
            <person name="Zhang K."/>
            <person name="Zhang X."/>
            <person name="Luo M.C."/>
            <person name="Dvorak J."/>
            <person name="Tong Y."/>
            <person name="Wang J."/>
            <person name="Yang H."/>
            <person name="Li Z."/>
            <person name="Wang D."/>
            <person name="Zhang A."/>
            <person name="Wang J."/>
        </authorList>
    </citation>
    <scope>NUCLEOTIDE SEQUENCE</scope>
    <source>
        <strain evidence="2">cv. G1812</strain>
    </source>
</reference>
<reference evidence="1" key="3">
    <citation type="submission" date="2022-06" db="UniProtKB">
        <authorList>
            <consortium name="EnsemblPlants"/>
        </authorList>
    </citation>
    <scope>IDENTIFICATION</scope>
</reference>
<evidence type="ECO:0000313" key="1">
    <source>
        <dbReference type="EnsemblPlants" id="TuG1812G0500003708.01.T01.cds300480"/>
    </source>
</evidence>
<dbReference type="Gramene" id="TuG1812G0500003708.01.T01">
    <property type="protein sequence ID" value="TuG1812G0500003708.01.T01.cds300480"/>
    <property type="gene ID" value="TuG1812G0500003708.01"/>
</dbReference>
<dbReference type="EnsemblPlants" id="TuG1812G0500003708.01.T01">
    <property type="protein sequence ID" value="TuG1812G0500003708.01.T01.cds300480"/>
    <property type="gene ID" value="TuG1812G0500003708.01"/>
</dbReference>
<evidence type="ECO:0000313" key="2">
    <source>
        <dbReference type="Proteomes" id="UP000015106"/>
    </source>
</evidence>
<accession>A0A8R7QEV1</accession>
<dbReference type="Proteomes" id="UP000015106">
    <property type="component" value="Chromosome 5"/>
</dbReference>
<proteinExistence type="predicted"/>
<reference evidence="1" key="2">
    <citation type="submission" date="2018-03" db="EMBL/GenBank/DDBJ databases">
        <title>The Triticum urartu genome reveals the dynamic nature of wheat genome evolution.</title>
        <authorList>
            <person name="Ling H."/>
            <person name="Ma B."/>
            <person name="Shi X."/>
            <person name="Liu H."/>
            <person name="Dong L."/>
            <person name="Sun H."/>
            <person name="Cao Y."/>
            <person name="Gao Q."/>
            <person name="Zheng S."/>
            <person name="Li Y."/>
            <person name="Yu Y."/>
            <person name="Du H."/>
            <person name="Qi M."/>
            <person name="Li Y."/>
            <person name="Yu H."/>
            <person name="Cui Y."/>
            <person name="Wang N."/>
            <person name="Chen C."/>
            <person name="Wu H."/>
            <person name="Zhao Y."/>
            <person name="Zhang J."/>
            <person name="Li Y."/>
            <person name="Zhou W."/>
            <person name="Zhang B."/>
            <person name="Hu W."/>
            <person name="Eijk M."/>
            <person name="Tang J."/>
            <person name="Witsenboer H."/>
            <person name="Zhao S."/>
            <person name="Li Z."/>
            <person name="Zhang A."/>
            <person name="Wang D."/>
            <person name="Liang C."/>
        </authorList>
    </citation>
    <scope>NUCLEOTIDE SEQUENCE [LARGE SCALE GENOMIC DNA]</scope>
    <source>
        <strain evidence="1">cv. G1812</strain>
    </source>
</reference>
<sequence>MAHGEQVKLEGYVLLQWLSRRVRSTGMSTSMRPRRLALMAVQTQTAASRSANPLSSGQHCSVSSTLIRSLSSNNTLLHTVIFSGLIGQEPPFDGVGAIGGVGTKGGVGTIGGLPCTIAMRPRLRARKRATFVSAIT</sequence>